<dbReference type="PANTHER" id="PTHR12083">
    <property type="entry name" value="BIFUNCTIONAL POLYNUCLEOTIDE PHOSPHATASE/KINASE"/>
    <property type="match status" value="1"/>
</dbReference>
<dbReference type="EMBL" id="JALLBG020000075">
    <property type="protein sequence ID" value="KAL3767514.1"/>
    <property type="molecule type" value="Genomic_DNA"/>
</dbReference>
<evidence type="ECO:0000313" key="2">
    <source>
        <dbReference type="Proteomes" id="UP001530293"/>
    </source>
</evidence>
<accession>A0ABD3MUG3</accession>
<dbReference type="SUPFAM" id="SSF52540">
    <property type="entry name" value="P-loop containing nucleoside triphosphate hydrolases"/>
    <property type="match status" value="1"/>
</dbReference>
<dbReference type="Pfam" id="PF13671">
    <property type="entry name" value="AAA_33"/>
    <property type="match status" value="2"/>
</dbReference>
<evidence type="ECO:0000313" key="1">
    <source>
        <dbReference type="EMBL" id="KAL3767514.1"/>
    </source>
</evidence>
<protein>
    <submittedName>
        <fullName evidence="1">Uncharacterized protein</fullName>
    </submittedName>
</protein>
<keyword evidence="2" id="KW-1185">Reference proteome</keyword>
<dbReference type="PANTHER" id="PTHR12083:SF9">
    <property type="entry name" value="BIFUNCTIONAL POLYNUCLEOTIDE PHOSPHATASE_KINASE"/>
    <property type="match status" value="1"/>
</dbReference>
<name>A0ABD3MUG3_9STRA</name>
<dbReference type="AlphaFoldDB" id="A0ABD3MUG3"/>
<reference evidence="1 2" key="1">
    <citation type="submission" date="2024-10" db="EMBL/GenBank/DDBJ databases">
        <title>Updated reference genomes for cyclostephanoid diatoms.</title>
        <authorList>
            <person name="Roberts W.R."/>
            <person name="Alverson A.J."/>
        </authorList>
    </citation>
    <scope>NUCLEOTIDE SEQUENCE [LARGE SCALE GENOMIC DNA]</scope>
    <source>
        <strain evidence="1 2">AJA232-27</strain>
    </source>
</reference>
<gene>
    <name evidence="1" type="ORF">ACHAWU_000177</name>
</gene>
<proteinExistence type="predicted"/>
<dbReference type="Proteomes" id="UP001530293">
    <property type="component" value="Unassembled WGS sequence"/>
</dbReference>
<organism evidence="1 2">
    <name type="scientific">Discostella pseudostelligera</name>
    <dbReference type="NCBI Taxonomy" id="259834"/>
    <lineage>
        <taxon>Eukaryota</taxon>
        <taxon>Sar</taxon>
        <taxon>Stramenopiles</taxon>
        <taxon>Ochrophyta</taxon>
        <taxon>Bacillariophyta</taxon>
        <taxon>Coscinodiscophyceae</taxon>
        <taxon>Thalassiosirophycidae</taxon>
        <taxon>Stephanodiscales</taxon>
        <taxon>Stephanodiscaceae</taxon>
        <taxon>Discostella</taxon>
    </lineage>
</organism>
<dbReference type="InterPro" id="IPR027417">
    <property type="entry name" value="P-loop_NTPase"/>
</dbReference>
<dbReference type="Gene3D" id="3.40.50.300">
    <property type="entry name" value="P-loop containing nucleotide triphosphate hydrolases"/>
    <property type="match status" value="1"/>
</dbReference>
<sequence>MADGNSSAKQSFVLILVGIPGSGKSHFASRLASSGMFVRVSQDVLGNRYKCEDLTRKVLAEGKIAVIDRCNFDVKQRKNWIKIANEKGVHCECVLFNHNKDECIRRCQLRIGHETILPDDAARVVSTMAKDFRPPAPIPKSKSQQSVQCSGGEQFRRLEIVSSFQEADDLADRYLR</sequence>
<comment type="caution">
    <text evidence="1">The sequence shown here is derived from an EMBL/GenBank/DDBJ whole genome shotgun (WGS) entry which is preliminary data.</text>
</comment>